<dbReference type="SUPFAM" id="SSF51445">
    <property type="entry name" value="(Trans)glycosidases"/>
    <property type="match status" value="1"/>
</dbReference>
<dbReference type="GO" id="GO:0005829">
    <property type="term" value="C:cytosol"/>
    <property type="evidence" value="ECO:0007669"/>
    <property type="project" value="TreeGrafter"/>
</dbReference>
<evidence type="ECO:0000256" key="1">
    <source>
        <dbReference type="ARBA" id="ARBA00010838"/>
    </source>
</evidence>
<evidence type="ECO:0000256" key="3">
    <source>
        <dbReference type="ARBA" id="ARBA00023295"/>
    </source>
</evidence>
<gene>
    <name evidence="5" type="primary">bglA</name>
    <name evidence="5" type="ORF">SCLAR_v1c08080</name>
</gene>
<dbReference type="PRINTS" id="PR00131">
    <property type="entry name" value="GLHYDRLASE1"/>
</dbReference>
<keyword evidence="3" id="KW-0326">Glycosidase</keyword>
<evidence type="ECO:0000256" key="4">
    <source>
        <dbReference type="RuleBase" id="RU003690"/>
    </source>
</evidence>
<protein>
    <submittedName>
        <fullName evidence="5">6-phospho-beta-glucosidase</fullName>
    </submittedName>
</protein>
<dbReference type="Pfam" id="PF00232">
    <property type="entry name" value="Glyco_hydro_1"/>
    <property type="match status" value="1"/>
</dbReference>
<dbReference type="RefSeq" id="WP_100254662.1">
    <property type="nucleotide sequence ID" value="NZ_CP015819.1"/>
</dbReference>
<comment type="similarity">
    <text evidence="1 4">Belongs to the glycosyl hydrolase 1 family.</text>
</comment>
<evidence type="ECO:0000313" key="5">
    <source>
        <dbReference type="EMBL" id="ATX71121.1"/>
    </source>
</evidence>
<organism evidence="5 6">
    <name type="scientific">Spiroplasma clarkii</name>
    <dbReference type="NCBI Taxonomy" id="2139"/>
    <lineage>
        <taxon>Bacteria</taxon>
        <taxon>Bacillati</taxon>
        <taxon>Mycoplasmatota</taxon>
        <taxon>Mollicutes</taxon>
        <taxon>Entomoplasmatales</taxon>
        <taxon>Spiroplasmataceae</taxon>
        <taxon>Spiroplasma</taxon>
    </lineage>
</organism>
<dbReference type="KEGG" id="scla:SCLARK_001184"/>
<dbReference type="EMBL" id="CP024870">
    <property type="protein sequence ID" value="ATX71121.1"/>
    <property type="molecule type" value="Genomic_DNA"/>
</dbReference>
<dbReference type="Proteomes" id="UP000231179">
    <property type="component" value="Chromosome"/>
</dbReference>
<dbReference type="InterPro" id="IPR017853">
    <property type="entry name" value="GH"/>
</dbReference>
<name>A0A1Y0L157_9MOLU</name>
<evidence type="ECO:0000313" key="6">
    <source>
        <dbReference type="Proteomes" id="UP000231179"/>
    </source>
</evidence>
<keyword evidence="2" id="KW-0378">Hydrolase</keyword>
<dbReference type="InterPro" id="IPR001360">
    <property type="entry name" value="Glyco_hydro_1"/>
</dbReference>
<dbReference type="GO" id="GO:0008422">
    <property type="term" value="F:beta-glucosidase activity"/>
    <property type="evidence" value="ECO:0007669"/>
    <property type="project" value="TreeGrafter"/>
</dbReference>
<reference evidence="5 6" key="1">
    <citation type="submission" date="2017-11" db="EMBL/GenBank/DDBJ databases">
        <title>Complete genome sequence of Spiroplasma clarkii CN-5 (DSM 19994).</title>
        <authorList>
            <person name="Tsai Y.-M."/>
            <person name="Chang A."/>
            <person name="Lo W.-S."/>
            <person name="Kuo C.-H."/>
        </authorList>
    </citation>
    <scope>NUCLEOTIDE SEQUENCE [LARGE SCALE GENOMIC DNA]</scope>
    <source>
        <strain evidence="5 6">CN-5</strain>
    </source>
</reference>
<dbReference type="FunFam" id="3.20.20.80:FF:000004">
    <property type="entry name" value="Beta-glucosidase 6-phospho-beta-glucosidase"/>
    <property type="match status" value="1"/>
</dbReference>
<proteinExistence type="inferred from homology"/>
<sequence>MKIKFKKDFWFGAASSGPQSEGSKNKVNKSIMETWYDQTPTDFFEGVGPDEVIDLYSRHTEAVELLDEIKLNSYRTSIQWSQLINNFETLEVNQDAVNFYRDYFKEVNAKGAKLVVNLFHFDMPTVLQEIGGWTNRKVVELFEKYAKVCFELFGDLVDYWSTFNEPVVPVELGYLYGVHYPKQTNFSEALLAGHHTILAHAKVVNVFREVFKNQSKKQIAIILNLTPTYPKNDEAEHVNAARIRDLLCNKTFLETAIFGRYPKELVTLLKNENLMPEFQKTDLEIIAKAKIDFLGVNFYQPCRVQAPKPENKDYPSPQRWFEEYILQKRRMNESRGWEIHPKTIYNIAMDIKNNYDNIPWYISENGMGAHNEEPFKNSDGIIQDDYRINFIKEHLYFLHKGIAAGSNCFGYHLWTLIDNWSWNNVFKNRYGFIEFNLKTKEFKVKSSGLWIKSVRENNNEFEIEESLIALSEGNQNE</sequence>
<dbReference type="AlphaFoldDB" id="A0A1Y0L157"/>
<dbReference type="GO" id="GO:0016052">
    <property type="term" value="P:carbohydrate catabolic process"/>
    <property type="evidence" value="ECO:0007669"/>
    <property type="project" value="TreeGrafter"/>
</dbReference>
<evidence type="ECO:0000256" key="2">
    <source>
        <dbReference type="ARBA" id="ARBA00022801"/>
    </source>
</evidence>
<dbReference type="Gene3D" id="3.20.20.80">
    <property type="entry name" value="Glycosidases"/>
    <property type="match status" value="1"/>
</dbReference>
<dbReference type="OrthoDB" id="391810at2"/>
<dbReference type="PANTHER" id="PTHR10353">
    <property type="entry name" value="GLYCOSYL HYDROLASE"/>
    <property type="match status" value="1"/>
</dbReference>
<accession>A0A1Y0L157</accession>
<dbReference type="PANTHER" id="PTHR10353:SF139">
    <property type="entry name" value="6-PHOSPHO-BETA-GLUCOSIDASE GMUD"/>
    <property type="match status" value="1"/>
</dbReference>
<keyword evidence="6" id="KW-1185">Reference proteome</keyword>